<dbReference type="InterPro" id="IPR012674">
    <property type="entry name" value="Calycin"/>
</dbReference>
<dbReference type="InterPro" id="IPR015231">
    <property type="entry name" value="DUF1934"/>
</dbReference>
<evidence type="ECO:0000313" key="1">
    <source>
        <dbReference type="EMBL" id="KEP27539.1"/>
    </source>
</evidence>
<evidence type="ECO:0008006" key="3">
    <source>
        <dbReference type="Google" id="ProtNLM"/>
    </source>
</evidence>
<comment type="caution">
    <text evidence="1">The sequence shown here is derived from an EMBL/GenBank/DDBJ whole genome shotgun (WGS) entry which is preliminary data.</text>
</comment>
<keyword evidence="2" id="KW-1185">Reference proteome</keyword>
<dbReference type="eggNOG" id="COG4506">
    <property type="taxonomic scope" value="Bacteria"/>
</dbReference>
<evidence type="ECO:0000313" key="2">
    <source>
        <dbReference type="Proteomes" id="UP000028091"/>
    </source>
</evidence>
<protein>
    <recommendedName>
        <fullName evidence="3">Beta-barrel protein ywib</fullName>
    </recommendedName>
</protein>
<dbReference type="Gene3D" id="2.40.128.20">
    <property type="match status" value="1"/>
</dbReference>
<dbReference type="Proteomes" id="UP000028091">
    <property type="component" value="Unassembled WGS sequence"/>
</dbReference>
<gene>
    <name evidence="1" type="ORF">BA70_10420</name>
</gene>
<name>A0A081LE63_9BACI</name>
<dbReference type="AlphaFoldDB" id="A0A081LE63"/>
<proteinExistence type="predicted"/>
<dbReference type="EMBL" id="JOTP01000003">
    <property type="protein sequence ID" value="KEP27539.1"/>
    <property type="molecule type" value="Genomic_DNA"/>
</dbReference>
<dbReference type="SUPFAM" id="SSF50814">
    <property type="entry name" value="Lipocalins"/>
    <property type="match status" value="1"/>
</dbReference>
<accession>A0A081LE63</accession>
<reference evidence="1 2" key="1">
    <citation type="submission" date="2012-09" db="EMBL/GenBank/DDBJ databases">
        <title>Genome Sequence of Bacillus sp. DW5-4.</title>
        <authorList>
            <person name="Lai Q."/>
            <person name="Liu Y."/>
            <person name="Shao Z."/>
        </authorList>
    </citation>
    <scope>NUCLEOTIDE SEQUENCE [LARGE SCALE GENOMIC DNA]</scope>
    <source>
        <strain evidence="1 2">DW5-4</strain>
    </source>
</reference>
<dbReference type="Pfam" id="PF09148">
    <property type="entry name" value="DUF1934"/>
    <property type="match status" value="1"/>
</dbReference>
<dbReference type="RefSeq" id="WP_034318216.1">
    <property type="nucleotide sequence ID" value="NZ_JBCMYH010000004.1"/>
</dbReference>
<sequence length="140" mass="16248">MTQNQISIHVKSVMKPEMEPAETIEFRTTGTYQEKNDKTYLTYHEEHEMGQVKTVVKMSEKEIFVMRSGAVQMKQRFLIGETTVTHYTMPFGTLQLDVHTHGIDLDVDKGLLHITYDMLTGEDQKHLHTLSISYKEDLRS</sequence>
<organism evidence="1 2">
    <name type="scientific">Bacillus zhangzhouensis</name>
    <dbReference type="NCBI Taxonomy" id="1178540"/>
    <lineage>
        <taxon>Bacteria</taxon>
        <taxon>Bacillati</taxon>
        <taxon>Bacillota</taxon>
        <taxon>Bacilli</taxon>
        <taxon>Bacillales</taxon>
        <taxon>Bacillaceae</taxon>
        <taxon>Bacillus</taxon>
    </lineage>
</organism>
<dbReference type="OrthoDB" id="2352933at2"/>